<comment type="caution">
    <text evidence="2">The sequence shown here is derived from an EMBL/GenBank/DDBJ whole genome shotgun (WGS) entry which is preliminary data.</text>
</comment>
<feature type="compositionally biased region" description="Low complexity" evidence="1">
    <location>
        <begin position="67"/>
        <end position="88"/>
    </location>
</feature>
<evidence type="ECO:0000313" key="3">
    <source>
        <dbReference type="Proteomes" id="UP000235616"/>
    </source>
</evidence>
<organism evidence="2 3">
    <name type="scientific">Trinickia dabaoshanensis</name>
    <dbReference type="NCBI Taxonomy" id="564714"/>
    <lineage>
        <taxon>Bacteria</taxon>
        <taxon>Pseudomonadati</taxon>
        <taxon>Pseudomonadota</taxon>
        <taxon>Betaproteobacteria</taxon>
        <taxon>Burkholderiales</taxon>
        <taxon>Burkholderiaceae</taxon>
        <taxon>Trinickia</taxon>
    </lineage>
</organism>
<name>A0A2N7VY30_9BURK</name>
<feature type="compositionally biased region" description="Low complexity" evidence="1">
    <location>
        <begin position="467"/>
        <end position="482"/>
    </location>
</feature>
<dbReference type="AlphaFoldDB" id="A0A2N7VY30"/>
<dbReference type="Proteomes" id="UP000235616">
    <property type="component" value="Unassembled WGS sequence"/>
</dbReference>
<evidence type="ECO:0000313" key="2">
    <source>
        <dbReference type="EMBL" id="PMS22064.1"/>
    </source>
</evidence>
<evidence type="ECO:0008006" key="4">
    <source>
        <dbReference type="Google" id="ProtNLM"/>
    </source>
</evidence>
<reference evidence="2 3" key="1">
    <citation type="submission" date="2018-01" db="EMBL/GenBank/DDBJ databases">
        <title>Whole genome analyses suggest that Burkholderia sensu lato contains two further novel genera in the rhizoxinica-symbiotica group Mycetohabitans gen. nov., and Trinickia gen. nov.: implications for the evolution of diazotrophy and nodulation in the Burkholderiaceae.</title>
        <authorList>
            <person name="Estrada-de los Santos P."/>
            <person name="Palmer M."/>
            <person name="Chavez-Ramirez B."/>
            <person name="Beukes C."/>
            <person name="Steenkamp E.T."/>
            <person name="Hirsch A.M."/>
            <person name="Manyaka P."/>
            <person name="Maluk M."/>
            <person name="Lafos M."/>
            <person name="Crook M."/>
            <person name="Gross E."/>
            <person name="Simon M.F."/>
            <person name="Bueno dos Reis Junior F."/>
            <person name="Poole P.S."/>
            <person name="Venter S.N."/>
            <person name="James E.K."/>
        </authorList>
    </citation>
    <scope>NUCLEOTIDE SEQUENCE [LARGE SCALE GENOMIC DNA]</scope>
    <source>
        <strain evidence="2 3">GIMN1.004</strain>
    </source>
</reference>
<feature type="compositionally biased region" description="Polar residues" evidence="1">
    <location>
        <begin position="499"/>
        <end position="508"/>
    </location>
</feature>
<proteinExistence type="predicted"/>
<feature type="compositionally biased region" description="Low complexity" evidence="1">
    <location>
        <begin position="518"/>
        <end position="537"/>
    </location>
</feature>
<accession>A0A2N7VY30</accession>
<evidence type="ECO:0000256" key="1">
    <source>
        <dbReference type="SAM" id="MobiDB-lite"/>
    </source>
</evidence>
<feature type="region of interest" description="Disordered" evidence="1">
    <location>
        <begin position="251"/>
        <end position="282"/>
    </location>
</feature>
<feature type="region of interest" description="Disordered" evidence="1">
    <location>
        <begin position="1"/>
        <end position="23"/>
    </location>
</feature>
<keyword evidence="3" id="KW-1185">Reference proteome</keyword>
<feature type="region of interest" description="Disordered" evidence="1">
    <location>
        <begin position="60"/>
        <end position="101"/>
    </location>
</feature>
<gene>
    <name evidence="2" type="ORF">C0Z18_05980</name>
</gene>
<sequence>MRLLQRKAHANDESSARVGRRTQVRTFHRRSAVSLAARQFRLALAPSAHWRSILAGMSNDRIGRARPTPSADPGDASSSATPAPAAAADHSRAGEPNAPARPEALNRLQGRRAAAASSATGRRAGVATLLGHRTVTRNEQAQIAEYVAAVEAAQRHGSQWQLSRALGGHADPQATLASADAVIADLVRGLQALDSANALNFEPPQGYEAIKAQLHRYLLQAAEAGTLALSGQMQQWQSTGMKVDNVRAPVDEPGARNVSTAGETAGPSHRPAGAQQPARSEAPSGQATLIALALQKLSDTRGKLAGYEQIVDDFPHSQAQGATHDALREFARLAKIVAQSVTRDVNSLSIQLNVARLELFGTSLDSILGRMNARSMQAVGDAPVVQGAWDVIDRAREVDPKQLADAKVVASAYLDGVDALSEQLCIEAASRIDANDDSPLWRCALEAAGAFQTYGAYLRQVRDEARPGAAASPSSAATPAHAVQARPTPNAEDTRADSSGDSGQERQTASASRRRARTPAASSAAAERSAPSGRPAPTQEPAPARTPAISYRDLARSVDGDVVSIARALGKDSSTLEQMRSPSFDPIESAQYARNAVQSWLGDIDNVRKTLRRATAGASAAPARIEQLTDRLDALTVIHQHIATVESDALKALACPKAKHLKRLLQLNQLERVGAPLRLPSDGDVENKGTLFEMTIQPKPLASGEAARPLFVHLHTSELMDAATAGTVAFRRLTAAHVKTEAHRRLGAKWEQMANALGSVHRGKIDAALLGELRAFARTP</sequence>
<dbReference type="EMBL" id="PNYA01000004">
    <property type="protein sequence ID" value="PMS22064.1"/>
    <property type="molecule type" value="Genomic_DNA"/>
</dbReference>
<feature type="region of interest" description="Disordered" evidence="1">
    <location>
        <begin position="465"/>
        <end position="548"/>
    </location>
</feature>
<protein>
    <recommendedName>
        <fullName evidence="4">Type III effector protein</fullName>
    </recommendedName>
</protein>